<dbReference type="AlphaFoldDB" id="A0A543PXZ1"/>
<feature type="domain" description="Signal transduction histidine kinase subgroup 3 dimerisation and phosphoacceptor" evidence="7">
    <location>
        <begin position="305"/>
        <end position="371"/>
    </location>
</feature>
<feature type="domain" description="Histidine kinase/HSP90-like ATPase" evidence="6">
    <location>
        <begin position="414"/>
        <end position="519"/>
    </location>
</feature>
<dbReference type="GO" id="GO:0000155">
    <property type="term" value="F:phosphorelay sensor kinase activity"/>
    <property type="evidence" value="ECO:0007669"/>
    <property type="project" value="InterPro"/>
</dbReference>
<keyword evidence="3" id="KW-0902">Two-component regulatory system</keyword>
<feature type="compositionally biased region" description="Basic and acidic residues" evidence="4">
    <location>
        <begin position="1"/>
        <end position="16"/>
    </location>
</feature>
<dbReference type="SUPFAM" id="SSF55874">
    <property type="entry name" value="ATPase domain of HSP90 chaperone/DNA topoisomerase II/histidine kinase"/>
    <property type="match status" value="1"/>
</dbReference>
<proteinExistence type="predicted"/>
<evidence type="ECO:0000313" key="9">
    <source>
        <dbReference type="Proteomes" id="UP000320085"/>
    </source>
</evidence>
<dbReference type="GO" id="GO:0046983">
    <property type="term" value="F:protein dimerization activity"/>
    <property type="evidence" value="ECO:0007669"/>
    <property type="project" value="InterPro"/>
</dbReference>
<feature type="region of interest" description="Disordered" evidence="4">
    <location>
        <begin position="1"/>
        <end position="29"/>
    </location>
</feature>
<name>A0A543PXZ1_9MICO</name>
<dbReference type="CDD" id="cd16917">
    <property type="entry name" value="HATPase_UhpB-NarQ-NarX-like"/>
    <property type="match status" value="1"/>
</dbReference>
<evidence type="ECO:0000256" key="5">
    <source>
        <dbReference type="SAM" id="Phobius"/>
    </source>
</evidence>
<dbReference type="RefSeq" id="WP_141821822.1">
    <property type="nucleotide sequence ID" value="NZ_BAAAQC010000013.1"/>
</dbReference>
<dbReference type="Gene3D" id="3.30.565.10">
    <property type="entry name" value="Histidine kinase-like ATPase, C-terminal domain"/>
    <property type="match status" value="1"/>
</dbReference>
<evidence type="ECO:0000313" key="8">
    <source>
        <dbReference type="EMBL" id="TQN48957.1"/>
    </source>
</evidence>
<gene>
    <name evidence="8" type="ORF">FHX52_2112</name>
</gene>
<dbReference type="GO" id="GO:0016020">
    <property type="term" value="C:membrane"/>
    <property type="evidence" value="ECO:0007669"/>
    <property type="project" value="InterPro"/>
</dbReference>
<dbReference type="EMBL" id="VFQF01000001">
    <property type="protein sequence ID" value="TQN48957.1"/>
    <property type="molecule type" value="Genomic_DNA"/>
</dbReference>
<evidence type="ECO:0000256" key="3">
    <source>
        <dbReference type="ARBA" id="ARBA00023012"/>
    </source>
</evidence>
<evidence type="ECO:0000259" key="7">
    <source>
        <dbReference type="Pfam" id="PF07730"/>
    </source>
</evidence>
<dbReference type="InterPro" id="IPR036890">
    <property type="entry name" value="HATPase_C_sf"/>
</dbReference>
<keyword evidence="5" id="KW-1133">Transmembrane helix</keyword>
<reference evidence="8 9" key="1">
    <citation type="submission" date="2019-06" db="EMBL/GenBank/DDBJ databases">
        <title>Sequencing the genomes of 1000 actinobacteria strains.</title>
        <authorList>
            <person name="Klenk H.-P."/>
        </authorList>
    </citation>
    <scope>NUCLEOTIDE SEQUENCE [LARGE SCALE GENOMIC DNA]</scope>
    <source>
        <strain evidence="8 9">DSM 21776</strain>
    </source>
</reference>
<keyword evidence="1" id="KW-0808">Transferase</keyword>
<sequence>MPDIHRPATGDVRNVEDTEASEATEDTVPVPVTAQTAGVTQPLPVSGAVGEQAHHAPPSWWTLADGAAVPPVRPLPTRRRTLVQLGLAALAVFAVVVVGTSFAASRLAEREAVNDAAHTTNLLALSVVQPALTDALLAGDQAAYDSLDRVVRESVLPNGIVRVKLWKPDGTVVYADESRLVGQRFTLGEEQRDTLAHPQTRAEVSDLDRSENEFERYGGKLLEVYRPVWTPSGAELLFEVYGDYAPVQARAFDLWRGLAGVLASSLLLLLVLMAPIIWRLLDRLQAAQSQRESLLRRAVDASDGERRRIAADLHDGPVQDLVASSLAVTGAAEVARAEGRGALASTIAEAGSTVRSSVASLRSLLVDIYPARLADAGLAAAITDLARPLEGRGVAVEVHVDDAAVARLGRTEQQVVHRMTRECLRNVVKHAEATRVVVTLSLGDPTDTGDLAPDSSDRSQRVVLAIDDDGVGFDPTTLPSQEGHFGVRVLADLATDVGAVLRVSSSPGGGTRWRLAIPVGEPS</sequence>
<dbReference type="PANTHER" id="PTHR24421">
    <property type="entry name" value="NITRATE/NITRITE SENSOR PROTEIN NARX-RELATED"/>
    <property type="match status" value="1"/>
</dbReference>
<accession>A0A543PXZ1</accession>
<dbReference type="OrthoDB" id="144293at2"/>
<keyword evidence="5" id="KW-0472">Membrane</keyword>
<protein>
    <submittedName>
        <fullName evidence="8">Histidine kinase/DNA gyrase B/HSP90-like ATPase</fullName>
    </submittedName>
</protein>
<evidence type="ECO:0000256" key="4">
    <source>
        <dbReference type="SAM" id="MobiDB-lite"/>
    </source>
</evidence>
<keyword evidence="5" id="KW-0812">Transmembrane</keyword>
<evidence type="ECO:0000256" key="1">
    <source>
        <dbReference type="ARBA" id="ARBA00022679"/>
    </source>
</evidence>
<dbReference type="InterPro" id="IPR003594">
    <property type="entry name" value="HATPase_dom"/>
</dbReference>
<dbReference type="InterPro" id="IPR050482">
    <property type="entry name" value="Sensor_HK_TwoCompSys"/>
</dbReference>
<keyword evidence="2 8" id="KW-0418">Kinase</keyword>
<feature type="transmembrane region" description="Helical" evidence="5">
    <location>
        <begin position="82"/>
        <end position="104"/>
    </location>
</feature>
<organism evidence="8 9">
    <name type="scientific">Humibacillus xanthopallidus</name>
    <dbReference type="NCBI Taxonomy" id="412689"/>
    <lineage>
        <taxon>Bacteria</taxon>
        <taxon>Bacillati</taxon>
        <taxon>Actinomycetota</taxon>
        <taxon>Actinomycetes</taxon>
        <taxon>Micrococcales</taxon>
        <taxon>Intrasporangiaceae</taxon>
        <taxon>Humibacillus</taxon>
    </lineage>
</organism>
<comment type="caution">
    <text evidence="8">The sequence shown here is derived from an EMBL/GenBank/DDBJ whole genome shotgun (WGS) entry which is preliminary data.</text>
</comment>
<dbReference type="Pfam" id="PF07730">
    <property type="entry name" value="HisKA_3"/>
    <property type="match status" value="1"/>
</dbReference>
<dbReference type="Proteomes" id="UP000320085">
    <property type="component" value="Unassembled WGS sequence"/>
</dbReference>
<dbReference type="InterPro" id="IPR011712">
    <property type="entry name" value="Sig_transdc_His_kin_sub3_dim/P"/>
</dbReference>
<dbReference type="Pfam" id="PF02518">
    <property type="entry name" value="HATPase_c"/>
    <property type="match status" value="1"/>
</dbReference>
<dbReference type="Gene3D" id="1.20.5.1930">
    <property type="match status" value="1"/>
</dbReference>
<feature type="transmembrane region" description="Helical" evidence="5">
    <location>
        <begin position="258"/>
        <end position="281"/>
    </location>
</feature>
<evidence type="ECO:0000259" key="6">
    <source>
        <dbReference type="Pfam" id="PF02518"/>
    </source>
</evidence>
<evidence type="ECO:0000256" key="2">
    <source>
        <dbReference type="ARBA" id="ARBA00022777"/>
    </source>
</evidence>